<name>L0HDE4_METFS</name>
<accession>L0HDE4</accession>
<dbReference type="STRING" id="593750.Metfor_0746"/>
<dbReference type="Proteomes" id="UP000010824">
    <property type="component" value="Chromosome"/>
</dbReference>
<dbReference type="HOGENOM" id="CLU_3227793_0_0_2"/>
<dbReference type="InParanoid" id="L0HDE4"/>
<keyword evidence="2" id="KW-1185">Reference proteome</keyword>
<sequence length="43" mass="5066">MEDRDRLIRRIKKLRLATGIPAGGLSHKTIPLIWAYFSDRRPF</sequence>
<proteinExistence type="predicted"/>
<protein>
    <submittedName>
        <fullName evidence="1">Uncharacterized protein</fullName>
    </submittedName>
</protein>
<dbReference type="AlphaFoldDB" id="L0HDE4"/>
<organism evidence="1 2">
    <name type="scientific">Methanoregula formicica (strain DSM 22288 / NBRC 105244 / SMSP)</name>
    <dbReference type="NCBI Taxonomy" id="593750"/>
    <lineage>
        <taxon>Archaea</taxon>
        <taxon>Methanobacteriati</taxon>
        <taxon>Methanobacteriota</taxon>
        <taxon>Stenosarchaea group</taxon>
        <taxon>Methanomicrobia</taxon>
        <taxon>Methanomicrobiales</taxon>
        <taxon>Methanoregulaceae</taxon>
        <taxon>Methanoregula</taxon>
    </lineage>
</organism>
<reference evidence="2" key="1">
    <citation type="submission" date="2011-12" db="EMBL/GenBank/DDBJ databases">
        <title>Complete sequence of Methanoregula formicicum SMSP.</title>
        <authorList>
            <person name="Lucas S."/>
            <person name="Han J."/>
            <person name="Lapidus A."/>
            <person name="Cheng J.-F."/>
            <person name="Goodwin L."/>
            <person name="Pitluck S."/>
            <person name="Peters L."/>
            <person name="Ovchinnikova G."/>
            <person name="Teshima H."/>
            <person name="Detter J.C."/>
            <person name="Han C."/>
            <person name="Tapia R."/>
            <person name="Land M."/>
            <person name="Hauser L."/>
            <person name="Kyrpides N."/>
            <person name="Ivanova N."/>
            <person name="Pagani I."/>
            <person name="Imachi H."/>
            <person name="Tamaki H."/>
            <person name="Sekiguchi Y."/>
            <person name="Kamagata Y."/>
            <person name="Cadillo-Quiroz H."/>
            <person name="Zinder S."/>
            <person name="Liu W.-T."/>
            <person name="Woyke T."/>
        </authorList>
    </citation>
    <scope>NUCLEOTIDE SEQUENCE [LARGE SCALE GENOMIC DNA]</scope>
    <source>
        <strain evidence="2">DSM 22288 / NBRC 105244 / SMSP</strain>
    </source>
</reference>
<evidence type="ECO:0000313" key="1">
    <source>
        <dbReference type="EMBL" id="AGB01806.1"/>
    </source>
</evidence>
<dbReference type="EMBL" id="CP003167">
    <property type="protein sequence ID" value="AGB01806.1"/>
    <property type="molecule type" value="Genomic_DNA"/>
</dbReference>
<dbReference type="KEGG" id="mfo:Metfor_0746"/>
<gene>
    <name evidence="1" type="ordered locus">Metfor_0746</name>
</gene>
<reference evidence="1 2" key="2">
    <citation type="journal article" date="2014" name="Genome Announc.">
        <title>Complete Genome Sequence of Methanoregula formicica SMSPT, a Mesophilic Hydrogenotrophic Methanogen Isolated from a Methanogenic Upflow Anaerobic Sludge Blanket Reactor.</title>
        <authorList>
            <person name="Yamamoto K."/>
            <person name="Tamaki H."/>
            <person name="Cadillo-Quiroz H."/>
            <person name="Imachi H."/>
            <person name="Kyrpides N."/>
            <person name="Woyke T."/>
            <person name="Goodwin L."/>
            <person name="Zinder S.H."/>
            <person name="Kamagata Y."/>
            <person name="Liu W.T."/>
        </authorList>
    </citation>
    <scope>NUCLEOTIDE SEQUENCE [LARGE SCALE GENOMIC DNA]</scope>
    <source>
        <strain evidence="2">DSM 22288 / NBRC 105244 / SMSP</strain>
    </source>
</reference>
<evidence type="ECO:0000313" key="2">
    <source>
        <dbReference type="Proteomes" id="UP000010824"/>
    </source>
</evidence>